<protein>
    <submittedName>
        <fullName evidence="3">Fibronectin-binding protein</fullName>
    </submittedName>
</protein>
<proteinExistence type="predicted"/>
<dbReference type="AlphaFoldDB" id="A0A0R2LZK5"/>
<comment type="caution">
    <text evidence="3">The sequence shown here is derived from an EMBL/GenBank/DDBJ whole genome shotgun (WGS) entry which is preliminary data.</text>
</comment>
<dbReference type="InterPro" id="IPR032330">
    <property type="entry name" value="EF-G-binding_C"/>
</dbReference>
<evidence type="ECO:0000313" key="3">
    <source>
        <dbReference type="EMBL" id="KRO05067.1"/>
    </source>
</evidence>
<dbReference type="InterPro" id="IPR010841">
    <property type="entry name" value="EF-G-binding_N"/>
</dbReference>
<name>A0A0R2LZK5_9LACO</name>
<dbReference type="EMBL" id="JQCA01000016">
    <property type="protein sequence ID" value="KRO05067.1"/>
    <property type="molecule type" value="Genomic_DNA"/>
</dbReference>
<accession>A0A0R2LZK5</accession>
<dbReference type="PATRIC" id="fig|616990.3.peg.494"/>
<dbReference type="Pfam" id="PF16571">
    <property type="entry name" value="FBP_C"/>
    <property type="match status" value="1"/>
</dbReference>
<keyword evidence="4" id="KW-1185">Reference proteome</keyword>
<feature type="domain" description="Elongation factor G-binding protein C-terminal treble-clef zinc-finger" evidence="2">
    <location>
        <begin position="110"/>
        <end position="209"/>
    </location>
</feature>
<feature type="domain" description="Elongation factor G-binding protein N-terminal" evidence="1">
    <location>
        <begin position="15"/>
        <end position="98"/>
    </location>
</feature>
<gene>
    <name evidence="3" type="ORF">IV54_GL000459</name>
</gene>
<dbReference type="Pfam" id="PF07299">
    <property type="entry name" value="EF-G-binding_N"/>
    <property type="match status" value="1"/>
</dbReference>
<evidence type="ECO:0000259" key="2">
    <source>
        <dbReference type="Pfam" id="PF16571"/>
    </source>
</evidence>
<dbReference type="InterPro" id="IPR038344">
    <property type="entry name" value="EF-G_N_sf"/>
</dbReference>
<organism evidence="3 4">
    <name type="scientific">Levilactobacillus paucivorans</name>
    <dbReference type="NCBI Taxonomy" id="616990"/>
    <lineage>
        <taxon>Bacteria</taxon>
        <taxon>Bacillati</taxon>
        <taxon>Bacillota</taxon>
        <taxon>Bacilli</taxon>
        <taxon>Lactobacillales</taxon>
        <taxon>Lactobacillaceae</taxon>
        <taxon>Levilactobacillus</taxon>
    </lineage>
</organism>
<dbReference type="CDD" id="cd16342">
    <property type="entry name" value="FusC_FusB"/>
    <property type="match status" value="1"/>
</dbReference>
<reference evidence="3 4" key="1">
    <citation type="journal article" date="2015" name="Genome Announc.">
        <title>Expanding the biotechnology potential of lactobacilli through comparative genomics of 213 strains and associated genera.</title>
        <authorList>
            <person name="Sun Z."/>
            <person name="Harris H.M."/>
            <person name="McCann A."/>
            <person name="Guo C."/>
            <person name="Argimon S."/>
            <person name="Zhang W."/>
            <person name="Yang X."/>
            <person name="Jeffery I.B."/>
            <person name="Cooney J.C."/>
            <person name="Kagawa T.F."/>
            <person name="Liu W."/>
            <person name="Song Y."/>
            <person name="Salvetti E."/>
            <person name="Wrobel A."/>
            <person name="Rasinkangas P."/>
            <person name="Parkhill J."/>
            <person name="Rea M.C."/>
            <person name="O'Sullivan O."/>
            <person name="Ritari J."/>
            <person name="Douillard F.P."/>
            <person name="Paul Ross R."/>
            <person name="Yang R."/>
            <person name="Briner A.E."/>
            <person name="Felis G.E."/>
            <person name="de Vos W.M."/>
            <person name="Barrangou R."/>
            <person name="Klaenhammer T.R."/>
            <person name="Caufield P.W."/>
            <person name="Cui Y."/>
            <person name="Zhang H."/>
            <person name="O'Toole P.W."/>
        </authorList>
    </citation>
    <scope>NUCLEOTIDE SEQUENCE [LARGE SCALE GENOMIC DNA]</scope>
    <source>
        <strain evidence="3 4">DSM 22467</strain>
    </source>
</reference>
<evidence type="ECO:0000313" key="4">
    <source>
        <dbReference type="Proteomes" id="UP000051906"/>
    </source>
</evidence>
<dbReference type="Proteomes" id="UP000051906">
    <property type="component" value="Unassembled WGS sequence"/>
</dbReference>
<dbReference type="STRING" id="616990.IV54_GL000459"/>
<dbReference type="Gene3D" id="1.20.1280.250">
    <property type="match status" value="1"/>
</dbReference>
<evidence type="ECO:0000259" key="1">
    <source>
        <dbReference type="Pfam" id="PF07299"/>
    </source>
</evidence>
<sequence length="225" mass="25255">MSGLNLKGTLFMETTITAYNYSDITQKVNTLVSSYLSVNDSRMRRVIRDSTIAEIQAILPADNPITEAFIERLKPDRLTRKAAAALLPTLEPLVEPFPDLTSKQLSKLFRKVKKLKQPEWASVNRHQLTYLGWNDGGNQKKYLVAPYQGKLIGIQGDMGPKTVKNVCAICHTIGNVSLFVTTTKAGLETYTRNGNYICRDSDQCNRQLTDPQGLAEFIETVRSKR</sequence>